<feature type="transmembrane region" description="Helical" evidence="8">
    <location>
        <begin position="366"/>
        <end position="384"/>
    </location>
</feature>
<dbReference type="CDD" id="cd17321">
    <property type="entry name" value="MFS_MMR_MDR_like"/>
    <property type="match status" value="1"/>
</dbReference>
<dbReference type="GO" id="GO:0022857">
    <property type="term" value="F:transmembrane transporter activity"/>
    <property type="evidence" value="ECO:0007669"/>
    <property type="project" value="InterPro"/>
</dbReference>
<feature type="domain" description="Major facilitator superfamily (MFS) profile" evidence="9">
    <location>
        <begin position="21"/>
        <end position="478"/>
    </location>
</feature>
<dbReference type="Proteomes" id="UP000001882">
    <property type="component" value="Chromosome"/>
</dbReference>
<dbReference type="SUPFAM" id="SSF103473">
    <property type="entry name" value="MFS general substrate transporter"/>
    <property type="match status" value="1"/>
</dbReference>
<name>D1YY72_METPS</name>
<dbReference type="Pfam" id="PF07690">
    <property type="entry name" value="MFS_1"/>
    <property type="match status" value="1"/>
</dbReference>
<feature type="transmembrane region" description="Helical" evidence="8">
    <location>
        <begin position="112"/>
        <end position="134"/>
    </location>
</feature>
<reference evidence="11" key="3">
    <citation type="journal article" date="2011" name="PLoS ONE">
        <title>Genome sequence of a mesophilic hydrogenotrophic methanogen Methanocella paludicola, the first cultivated representative of the order Methanocellales.</title>
        <authorList>
            <person name="Sakai S."/>
            <person name="Takaki Y."/>
            <person name="Shimamura S."/>
            <person name="Sekine M."/>
            <person name="Tajima T."/>
            <person name="Kosugi H."/>
            <person name="Ichikawa N."/>
            <person name="Tasumi E."/>
            <person name="Hiraki A.T."/>
            <person name="Shimizu A."/>
            <person name="Kato Y."/>
            <person name="Nishiko R."/>
            <person name="Mori K."/>
            <person name="Fujita N."/>
            <person name="Imachi H."/>
            <person name="Takai K."/>
        </authorList>
    </citation>
    <scope>NUCLEOTIDE SEQUENCE [LARGE SCALE GENOMIC DNA]</scope>
    <source>
        <strain evidence="11">DSM 17711 / JCM 13418 / NBRC 101707 / SANAE</strain>
    </source>
</reference>
<comment type="subcellular location">
    <subcellularLocation>
        <location evidence="1">Cell membrane</location>
        <topology evidence="1">Multi-pass membrane protein</topology>
    </subcellularLocation>
</comment>
<evidence type="ECO:0000256" key="8">
    <source>
        <dbReference type="SAM" id="Phobius"/>
    </source>
</evidence>
<evidence type="ECO:0000256" key="4">
    <source>
        <dbReference type="ARBA" id="ARBA00022475"/>
    </source>
</evidence>
<feature type="transmembrane region" description="Helical" evidence="8">
    <location>
        <begin position="420"/>
        <end position="442"/>
    </location>
</feature>
<comment type="similarity">
    <text evidence="2">Belongs to the major facilitator superfamily. EmrB family.</text>
</comment>
<dbReference type="EMBL" id="AP011532">
    <property type="protein sequence ID" value="BAI61394.1"/>
    <property type="molecule type" value="Genomic_DNA"/>
</dbReference>
<evidence type="ECO:0000256" key="7">
    <source>
        <dbReference type="ARBA" id="ARBA00023136"/>
    </source>
</evidence>
<evidence type="ECO:0000259" key="9">
    <source>
        <dbReference type="PROSITE" id="PS50850"/>
    </source>
</evidence>
<feature type="transmembrane region" description="Helical" evidence="8">
    <location>
        <begin position="311"/>
        <end position="331"/>
    </location>
</feature>
<dbReference type="InterPro" id="IPR020846">
    <property type="entry name" value="MFS_dom"/>
</dbReference>
<reference evidence="10 11" key="2">
    <citation type="journal article" date="2008" name="Int. J. Syst. Evol. Microbiol.">
        <title>Methanocella paludicola gen. nov., sp. nov., a methane-producing archaeon, the first isolate of the lineage 'Rice Cluster I', and proposal of the new archaeal order Methanocellales ord. nov.</title>
        <authorList>
            <person name="Sakai S."/>
            <person name="Imachi H."/>
            <person name="Hanada S."/>
            <person name="Ohashi A."/>
            <person name="Harada H."/>
            <person name="Kamagata Y."/>
        </authorList>
    </citation>
    <scope>NUCLEOTIDE SEQUENCE [LARGE SCALE GENOMIC DNA]</scope>
    <source>
        <strain evidence="11">DSM 17711 / JCM 13418 / NBRC 101707 / SANAE</strain>
    </source>
</reference>
<sequence>MAEKQAAAVQELPEYKNRYIILAIVLSGVFMGVLDTNVVNVALPTITQAFGVELSQSQWVVTAYLVVNTALLLIFGRLSEYTGKVRLFFAGIGIFTISSLACGLSTDLNQLILFRIVQGLGASIVFSINTAILVQAFPRKERGRTLGMIGTIVAIGSIAGPILGGFITGTVGWQYIFFINVPVGIVLLAAASKYLKLTEKSCRITGMDWTGAVALMLTMVSLMLMLGDLADSVEPDTAMLIYAGIFLVSLAWFVSTELGHRNPIIDLRLFKVRKFTFASLSTLINFTAFSMFILCIPFLLQYVWGYSPQQVGTMLLAVPLLTGIVAPLSGYTYDKLQSTYHSSFGMLVMALALFLLGYVVNLSSPVLLLICLGLFGLGTGLFTSPNNTEIMSALPPQKSSTASSVLATVRNFGNSIGVSLASILLYILLEAAGFTGVVSASLQGKEALASSISVVMYMAAALCVVGVITSLIVGWSKNQEVNVPAACDVPAKQ</sequence>
<keyword evidence="7 8" id="KW-0472">Membrane</keyword>
<keyword evidence="6 8" id="KW-1133">Transmembrane helix</keyword>
<evidence type="ECO:0000256" key="5">
    <source>
        <dbReference type="ARBA" id="ARBA00022692"/>
    </source>
</evidence>
<dbReference type="NCBIfam" id="TIGR00711">
    <property type="entry name" value="efflux_EmrB"/>
    <property type="match status" value="1"/>
</dbReference>
<dbReference type="eggNOG" id="arCOG00143">
    <property type="taxonomic scope" value="Archaea"/>
</dbReference>
<dbReference type="PATRIC" id="fig|304371.9.peg.1360"/>
<organism evidence="10 11">
    <name type="scientific">Methanocella paludicola (strain DSM 17711 / JCM 13418 / NBRC 101707 / SANAE)</name>
    <dbReference type="NCBI Taxonomy" id="304371"/>
    <lineage>
        <taxon>Archaea</taxon>
        <taxon>Methanobacteriati</taxon>
        <taxon>Methanobacteriota</taxon>
        <taxon>Stenosarchaea group</taxon>
        <taxon>Methanomicrobia</taxon>
        <taxon>Methanocellales</taxon>
        <taxon>Methanocellaceae</taxon>
        <taxon>Methanocella</taxon>
    </lineage>
</organism>
<evidence type="ECO:0000256" key="1">
    <source>
        <dbReference type="ARBA" id="ARBA00004651"/>
    </source>
</evidence>
<keyword evidence="5 8" id="KW-0812">Transmembrane</keyword>
<feature type="transmembrane region" description="Helical" evidence="8">
    <location>
        <begin position="207"/>
        <end position="226"/>
    </location>
</feature>
<feature type="transmembrane region" description="Helical" evidence="8">
    <location>
        <begin position="59"/>
        <end position="75"/>
    </location>
</feature>
<dbReference type="PROSITE" id="PS50850">
    <property type="entry name" value="MFS"/>
    <property type="match status" value="1"/>
</dbReference>
<dbReference type="PANTHER" id="PTHR42718:SF9">
    <property type="entry name" value="MAJOR FACILITATOR SUPERFAMILY MULTIDRUG TRANSPORTER MFSC"/>
    <property type="match status" value="1"/>
</dbReference>
<keyword evidence="11" id="KW-1185">Reference proteome</keyword>
<evidence type="ECO:0000256" key="2">
    <source>
        <dbReference type="ARBA" id="ARBA00008537"/>
    </source>
</evidence>
<feature type="transmembrane region" description="Helical" evidence="8">
    <location>
        <begin position="87"/>
        <end position="106"/>
    </location>
</feature>
<evidence type="ECO:0000256" key="6">
    <source>
        <dbReference type="ARBA" id="ARBA00022989"/>
    </source>
</evidence>
<dbReference type="GeneID" id="8683185"/>
<dbReference type="OrthoDB" id="117970at2157"/>
<feature type="transmembrane region" description="Helical" evidence="8">
    <location>
        <begin position="146"/>
        <end position="167"/>
    </location>
</feature>
<accession>D1YY72</accession>
<keyword evidence="3" id="KW-0813">Transport</keyword>
<dbReference type="GO" id="GO:0005886">
    <property type="term" value="C:plasma membrane"/>
    <property type="evidence" value="ECO:0007669"/>
    <property type="project" value="UniProtKB-SubCell"/>
</dbReference>
<gene>
    <name evidence="10" type="ordered locus">MCP_1322</name>
</gene>
<keyword evidence="4" id="KW-1003">Cell membrane</keyword>
<dbReference type="InterPro" id="IPR011701">
    <property type="entry name" value="MFS"/>
</dbReference>
<reference evidence="10 11" key="1">
    <citation type="journal article" date="2007" name="Appl. Environ. Microbiol.">
        <title>Isolation of key methanogens for global methane emission from rice paddy fields: a novel isolate affiliated with the clone cluster rice cluster I.</title>
        <authorList>
            <person name="Sakai S."/>
            <person name="Imachi H."/>
            <person name="Sekiguchi Y."/>
            <person name="Ohashi A."/>
            <person name="Harada H."/>
            <person name="Kamagata Y."/>
        </authorList>
    </citation>
    <scope>NUCLEOTIDE SEQUENCE [LARGE SCALE GENOMIC DNA]</scope>
    <source>
        <strain evidence="11">DSM 17711 / JCM 13418 / NBRC 101707 / SANAE</strain>
    </source>
</reference>
<feature type="transmembrane region" description="Helical" evidence="8">
    <location>
        <begin position="275"/>
        <end position="299"/>
    </location>
</feature>
<evidence type="ECO:0000256" key="3">
    <source>
        <dbReference type="ARBA" id="ARBA00022448"/>
    </source>
</evidence>
<dbReference type="RefSeq" id="WP_012900073.1">
    <property type="nucleotide sequence ID" value="NC_013665.1"/>
</dbReference>
<dbReference type="Gene3D" id="1.20.1720.10">
    <property type="entry name" value="Multidrug resistance protein D"/>
    <property type="match status" value="1"/>
</dbReference>
<dbReference type="InterPro" id="IPR004638">
    <property type="entry name" value="EmrB-like"/>
</dbReference>
<dbReference type="PANTHER" id="PTHR42718">
    <property type="entry name" value="MAJOR FACILITATOR SUPERFAMILY MULTIDRUG TRANSPORTER MFSC"/>
    <property type="match status" value="1"/>
</dbReference>
<proteinExistence type="inferred from homology"/>
<evidence type="ECO:0000313" key="11">
    <source>
        <dbReference type="Proteomes" id="UP000001882"/>
    </source>
</evidence>
<feature type="transmembrane region" description="Helical" evidence="8">
    <location>
        <begin position="454"/>
        <end position="475"/>
    </location>
</feature>
<dbReference type="Gene3D" id="1.20.1250.20">
    <property type="entry name" value="MFS general substrate transporter like domains"/>
    <property type="match status" value="1"/>
</dbReference>
<feature type="transmembrane region" description="Helical" evidence="8">
    <location>
        <begin position="343"/>
        <end position="360"/>
    </location>
</feature>
<evidence type="ECO:0000313" key="10">
    <source>
        <dbReference type="EMBL" id="BAI61394.1"/>
    </source>
</evidence>
<dbReference type="InParanoid" id="D1YY72"/>
<feature type="transmembrane region" description="Helical" evidence="8">
    <location>
        <begin position="173"/>
        <end position="195"/>
    </location>
</feature>
<dbReference type="InterPro" id="IPR036259">
    <property type="entry name" value="MFS_trans_sf"/>
</dbReference>
<dbReference type="AlphaFoldDB" id="D1YY72"/>
<dbReference type="KEGG" id="mpd:MCP_1322"/>
<feature type="transmembrane region" description="Helical" evidence="8">
    <location>
        <begin position="20"/>
        <end position="39"/>
    </location>
</feature>
<dbReference type="PRINTS" id="PR01036">
    <property type="entry name" value="TCRTETB"/>
</dbReference>
<feature type="transmembrane region" description="Helical" evidence="8">
    <location>
        <begin position="238"/>
        <end position="254"/>
    </location>
</feature>
<protein>
    <submittedName>
        <fullName evidence="10">MFS transporter</fullName>
    </submittedName>
</protein>